<feature type="compositionally biased region" description="Basic residues" evidence="1">
    <location>
        <begin position="157"/>
        <end position="167"/>
    </location>
</feature>
<reference evidence="2" key="1">
    <citation type="submission" date="2021-01" db="EMBL/GenBank/DDBJ databases">
        <authorList>
            <person name="Corre E."/>
            <person name="Pelletier E."/>
            <person name="Niang G."/>
            <person name="Scheremetjew M."/>
            <person name="Finn R."/>
            <person name="Kale V."/>
            <person name="Holt S."/>
            <person name="Cochrane G."/>
            <person name="Meng A."/>
            <person name="Brown T."/>
            <person name="Cohen L."/>
        </authorList>
    </citation>
    <scope>NUCLEOTIDE SEQUENCE</scope>
    <source>
        <strain evidence="2">CCCM811</strain>
    </source>
</reference>
<evidence type="ECO:0000313" key="2">
    <source>
        <dbReference type="EMBL" id="CAE0679086.1"/>
    </source>
</evidence>
<sequence length="230" mass="26330">MQRDSNHEENEGKMRKQLVEFIRQQALEMSCVGFNIQLTDMAAFDDHSEDDELDGAQLDSPLDEHEEESDDSGMLHILTEVVSGETMEDLGESDDLYGYPEPRAEFEPSSSSESEEAVTPQIKQERAIEYLALTFETSEYQDTKTGTTKKQETPRIGRSRGNSHKRSKAESKGSEDCDEKGWYAKENELQNLSDTNADDKTPRQADARTKASSHKRRKRKWEDIIPREIY</sequence>
<dbReference type="EMBL" id="HBIV01043978">
    <property type="protein sequence ID" value="CAE0679086.1"/>
    <property type="molecule type" value="Transcribed_RNA"/>
</dbReference>
<feature type="compositionally biased region" description="Polar residues" evidence="1">
    <location>
        <begin position="135"/>
        <end position="148"/>
    </location>
</feature>
<feature type="compositionally biased region" description="Acidic residues" evidence="1">
    <location>
        <begin position="86"/>
        <end position="95"/>
    </location>
</feature>
<gene>
    <name evidence="2" type="ORF">LGLO00237_LOCUS30868</name>
</gene>
<organism evidence="2">
    <name type="scientific">Lotharella globosa</name>
    <dbReference type="NCBI Taxonomy" id="91324"/>
    <lineage>
        <taxon>Eukaryota</taxon>
        <taxon>Sar</taxon>
        <taxon>Rhizaria</taxon>
        <taxon>Cercozoa</taxon>
        <taxon>Chlorarachniophyceae</taxon>
        <taxon>Lotharella</taxon>
    </lineage>
</organism>
<feature type="region of interest" description="Disordered" evidence="1">
    <location>
        <begin position="45"/>
        <end position="230"/>
    </location>
</feature>
<evidence type="ECO:0000256" key="1">
    <source>
        <dbReference type="SAM" id="MobiDB-lite"/>
    </source>
</evidence>
<proteinExistence type="predicted"/>
<name>A0A7S4DZ01_9EUKA</name>
<feature type="compositionally biased region" description="Basic and acidic residues" evidence="1">
    <location>
        <begin position="220"/>
        <end position="230"/>
    </location>
</feature>
<protein>
    <submittedName>
        <fullName evidence="2">Uncharacterized protein</fullName>
    </submittedName>
</protein>
<feature type="compositionally biased region" description="Basic and acidic residues" evidence="1">
    <location>
        <begin position="197"/>
        <end position="209"/>
    </location>
</feature>
<accession>A0A7S4DZ01</accession>
<feature type="compositionally biased region" description="Basic and acidic residues" evidence="1">
    <location>
        <begin position="168"/>
        <end position="188"/>
    </location>
</feature>
<dbReference type="AlphaFoldDB" id="A0A7S4DZ01"/>